<dbReference type="GO" id="GO:0003085">
    <property type="term" value="P:negative regulation of systemic arterial blood pressure"/>
    <property type="evidence" value="ECO:0007669"/>
    <property type="project" value="TreeGrafter"/>
</dbReference>
<evidence type="ECO:0000256" key="6">
    <source>
        <dbReference type="ARBA" id="ARBA00023157"/>
    </source>
</evidence>
<sequence>MQLFNIPITLLLAFLNLHLLSGHPVVPSELLSSEDVDILKVLLRQLEDSIPEQRPAATDGESAQRDAEVPLEDMSLPEEEDYTKAQSAQHPRLSLADVKEFLSARDLKAVRNDSKRYSACFGRRMDRIGSMTSLGCNTVGRKNRRR</sequence>
<dbReference type="GO" id="GO:0007168">
    <property type="term" value="P:receptor guanylyl cyclase signaling pathway"/>
    <property type="evidence" value="ECO:0007669"/>
    <property type="project" value="TreeGrafter"/>
</dbReference>
<gene>
    <name evidence="9" type="ORF">AALO_G00056930</name>
</gene>
<keyword evidence="3" id="KW-0964">Secreted</keyword>
<dbReference type="GO" id="GO:0005737">
    <property type="term" value="C:cytoplasm"/>
    <property type="evidence" value="ECO:0007669"/>
    <property type="project" value="TreeGrafter"/>
</dbReference>
<evidence type="ECO:0000256" key="2">
    <source>
        <dbReference type="ARBA" id="ARBA00009041"/>
    </source>
</evidence>
<accession>A0AAV6H5B5</accession>
<dbReference type="GO" id="GO:0006182">
    <property type="term" value="P:cGMP biosynthetic process"/>
    <property type="evidence" value="ECO:0007669"/>
    <property type="project" value="TreeGrafter"/>
</dbReference>
<dbReference type="AlphaFoldDB" id="A0AAV6H5B5"/>
<keyword evidence="5" id="KW-0838">Vasoactive</keyword>
<keyword evidence="6" id="KW-1015">Disulfide bond</keyword>
<dbReference type="GO" id="GO:0007218">
    <property type="term" value="P:neuropeptide signaling pathway"/>
    <property type="evidence" value="ECO:0007669"/>
    <property type="project" value="TreeGrafter"/>
</dbReference>
<dbReference type="InterPro" id="IPR050787">
    <property type="entry name" value="Natriuretic_peptide"/>
</dbReference>
<dbReference type="Pfam" id="PF00212">
    <property type="entry name" value="ANP"/>
    <property type="match status" value="1"/>
</dbReference>
<feature type="region of interest" description="Disordered" evidence="7">
    <location>
        <begin position="50"/>
        <end position="91"/>
    </location>
</feature>
<evidence type="ECO:0000256" key="3">
    <source>
        <dbReference type="ARBA" id="ARBA00022525"/>
    </source>
</evidence>
<comment type="caution">
    <text evidence="9">The sequence shown here is derived from an EMBL/GenBank/DDBJ whole genome shotgun (WGS) entry which is preliminary data.</text>
</comment>
<evidence type="ECO:0000256" key="7">
    <source>
        <dbReference type="SAM" id="MobiDB-lite"/>
    </source>
</evidence>
<dbReference type="EMBL" id="JADWDJ010000004">
    <property type="protein sequence ID" value="KAG5282518.1"/>
    <property type="molecule type" value="Genomic_DNA"/>
</dbReference>
<reference evidence="9" key="1">
    <citation type="submission" date="2020-10" db="EMBL/GenBank/DDBJ databases">
        <title>Chromosome-scale genome assembly of the Allis shad, Alosa alosa.</title>
        <authorList>
            <person name="Margot Z."/>
            <person name="Christophe K."/>
            <person name="Cabau C."/>
            <person name="Louis A."/>
            <person name="Berthelot C."/>
            <person name="Parey E."/>
            <person name="Roest Crollius H."/>
            <person name="Montfort J."/>
            <person name="Robinson-Rechavi M."/>
            <person name="Bucao C."/>
            <person name="Bouchez O."/>
            <person name="Gislard M."/>
            <person name="Lluch J."/>
            <person name="Milhes M."/>
            <person name="Lampietro C."/>
            <person name="Lopez Roques C."/>
            <person name="Donnadieu C."/>
            <person name="Braasch I."/>
            <person name="Desvignes T."/>
            <person name="Postlethwait J."/>
            <person name="Bobe J."/>
            <person name="Guiguen Y."/>
        </authorList>
    </citation>
    <scope>NUCLEOTIDE SEQUENCE</scope>
    <source>
        <strain evidence="9">M-15738</strain>
        <tissue evidence="9">Blood</tissue>
    </source>
</reference>
<feature type="compositionally biased region" description="Acidic residues" evidence="7">
    <location>
        <begin position="69"/>
        <end position="81"/>
    </location>
</feature>
<proteinExistence type="inferred from homology"/>
<dbReference type="GO" id="GO:0051427">
    <property type="term" value="F:hormone receptor binding"/>
    <property type="evidence" value="ECO:0007669"/>
    <property type="project" value="TreeGrafter"/>
</dbReference>
<dbReference type="PANTHER" id="PTHR14066">
    <property type="entry name" value="ATRIAL NATRIURETIC FACTOR PRECURSOR"/>
    <property type="match status" value="1"/>
</dbReference>
<name>A0AAV6H5B5_9TELE</name>
<dbReference type="PANTHER" id="PTHR14066:SF10">
    <property type="entry name" value="NATRIURETIC PEPTIDES B"/>
    <property type="match status" value="1"/>
</dbReference>
<keyword evidence="4 8" id="KW-0732">Signal</keyword>
<evidence type="ECO:0000256" key="4">
    <source>
        <dbReference type="ARBA" id="ARBA00022729"/>
    </source>
</evidence>
<feature type="chain" id="PRO_5043742133" description="B-type natriuretic peptide" evidence="8">
    <location>
        <begin position="23"/>
        <end position="146"/>
    </location>
</feature>
<evidence type="ECO:0000313" key="10">
    <source>
        <dbReference type="Proteomes" id="UP000823561"/>
    </source>
</evidence>
<evidence type="ECO:0000256" key="1">
    <source>
        <dbReference type="ARBA" id="ARBA00004613"/>
    </source>
</evidence>
<evidence type="ECO:0000256" key="8">
    <source>
        <dbReference type="SAM" id="SignalP"/>
    </source>
</evidence>
<protein>
    <recommendedName>
        <fullName evidence="11">B-type natriuretic peptide</fullName>
    </recommendedName>
</protein>
<keyword evidence="10" id="KW-1185">Reference proteome</keyword>
<dbReference type="Proteomes" id="UP000823561">
    <property type="component" value="Chromosome 4"/>
</dbReference>
<dbReference type="SMART" id="SM00183">
    <property type="entry name" value="NAT_PEP"/>
    <property type="match status" value="1"/>
</dbReference>
<dbReference type="PRINTS" id="PR00712">
    <property type="entry name" value="BNATPEPTIDE"/>
</dbReference>
<dbReference type="GO" id="GO:0019934">
    <property type="term" value="P:cGMP-mediated signaling"/>
    <property type="evidence" value="ECO:0007669"/>
    <property type="project" value="TreeGrafter"/>
</dbReference>
<comment type="subcellular location">
    <subcellularLocation>
        <location evidence="1">Secreted</location>
    </subcellularLocation>
</comment>
<dbReference type="GO" id="GO:0005179">
    <property type="term" value="F:hormone activity"/>
    <property type="evidence" value="ECO:0007669"/>
    <property type="project" value="InterPro"/>
</dbReference>
<comment type="similarity">
    <text evidence="2">Belongs to the natriuretic peptide family.</text>
</comment>
<evidence type="ECO:0000313" key="9">
    <source>
        <dbReference type="EMBL" id="KAG5282518.1"/>
    </source>
</evidence>
<evidence type="ECO:0000256" key="5">
    <source>
        <dbReference type="ARBA" id="ARBA00022858"/>
    </source>
</evidence>
<feature type="signal peptide" evidence="8">
    <location>
        <begin position="1"/>
        <end position="22"/>
    </location>
</feature>
<evidence type="ECO:0008006" key="11">
    <source>
        <dbReference type="Google" id="ProtNLM"/>
    </source>
</evidence>
<organism evidence="9 10">
    <name type="scientific">Alosa alosa</name>
    <name type="common">allis shad</name>
    <dbReference type="NCBI Taxonomy" id="278164"/>
    <lineage>
        <taxon>Eukaryota</taxon>
        <taxon>Metazoa</taxon>
        <taxon>Chordata</taxon>
        <taxon>Craniata</taxon>
        <taxon>Vertebrata</taxon>
        <taxon>Euteleostomi</taxon>
        <taxon>Actinopterygii</taxon>
        <taxon>Neopterygii</taxon>
        <taxon>Teleostei</taxon>
        <taxon>Clupei</taxon>
        <taxon>Clupeiformes</taxon>
        <taxon>Clupeoidei</taxon>
        <taxon>Clupeidae</taxon>
        <taxon>Alosa</taxon>
    </lineage>
</organism>
<dbReference type="GO" id="GO:0097746">
    <property type="term" value="P:blood vessel diameter maintenance"/>
    <property type="evidence" value="ECO:0007669"/>
    <property type="project" value="UniProtKB-KW"/>
</dbReference>
<dbReference type="InterPro" id="IPR000663">
    <property type="entry name" value="Natr_peptide"/>
</dbReference>
<dbReference type="GO" id="GO:0005615">
    <property type="term" value="C:extracellular space"/>
    <property type="evidence" value="ECO:0007669"/>
    <property type="project" value="TreeGrafter"/>
</dbReference>
<dbReference type="InterPro" id="IPR002408">
    <property type="entry name" value="Natriuretic_peptide_brain"/>
</dbReference>